<reference evidence="10" key="1">
    <citation type="journal article" date="2019" name="Int. J. Syst. Evol. Microbiol.">
        <title>The Global Catalogue of Microorganisms (GCM) 10K type strain sequencing project: providing services to taxonomists for standard genome sequencing and annotation.</title>
        <authorList>
            <consortium name="The Broad Institute Genomics Platform"/>
            <consortium name="The Broad Institute Genome Sequencing Center for Infectious Disease"/>
            <person name="Wu L."/>
            <person name="Ma J."/>
        </authorList>
    </citation>
    <scope>NUCLEOTIDE SEQUENCE [LARGE SCALE GENOMIC DNA]</scope>
    <source>
        <strain evidence="10">CGMCC 4.7645</strain>
    </source>
</reference>
<evidence type="ECO:0000256" key="8">
    <source>
        <dbReference type="SAM" id="SignalP"/>
    </source>
</evidence>
<keyword evidence="10" id="KW-1185">Reference proteome</keyword>
<dbReference type="GO" id="GO:0016787">
    <property type="term" value="F:hydrolase activity"/>
    <property type="evidence" value="ECO:0007669"/>
    <property type="project" value="UniProtKB-KW"/>
</dbReference>
<proteinExistence type="inferred from homology"/>
<evidence type="ECO:0000256" key="3">
    <source>
        <dbReference type="ARBA" id="ARBA00022723"/>
    </source>
</evidence>
<feature type="chain" id="PRO_5045537051" evidence="8">
    <location>
        <begin position="33"/>
        <end position="547"/>
    </location>
</feature>
<dbReference type="InterPro" id="IPR011118">
    <property type="entry name" value="Tannase/feruloyl_esterase"/>
</dbReference>
<evidence type="ECO:0000256" key="4">
    <source>
        <dbReference type="ARBA" id="ARBA00022729"/>
    </source>
</evidence>
<keyword evidence="7" id="KW-1015">Disulfide bond</keyword>
<dbReference type="InterPro" id="IPR029058">
    <property type="entry name" value="AB_hydrolase_fold"/>
</dbReference>
<keyword evidence="3" id="KW-0479">Metal-binding</keyword>
<protein>
    <submittedName>
        <fullName evidence="9">Tannase/feruloyl esterase family alpha/beta hydrolase</fullName>
    </submittedName>
</protein>
<evidence type="ECO:0000313" key="9">
    <source>
        <dbReference type="EMBL" id="MFD2422517.1"/>
    </source>
</evidence>
<evidence type="ECO:0000256" key="5">
    <source>
        <dbReference type="ARBA" id="ARBA00022801"/>
    </source>
</evidence>
<dbReference type="Pfam" id="PF07519">
    <property type="entry name" value="Tannase"/>
    <property type="match status" value="1"/>
</dbReference>
<accession>A0ABW5G6J6</accession>
<dbReference type="PANTHER" id="PTHR33938:SF15">
    <property type="entry name" value="FERULOYL ESTERASE B-RELATED"/>
    <property type="match status" value="1"/>
</dbReference>
<evidence type="ECO:0000256" key="2">
    <source>
        <dbReference type="ARBA" id="ARBA00022487"/>
    </source>
</evidence>
<dbReference type="PANTHER" id="PTHR33938">
    <property type="entry name" value="FERULOYL ESTERASE B-RELATED"/>
    <property type="match status" value="1"/>
</dbReference>
<feature type="signal peptide" evidence="8">
    <location>
        <begin position="1"/>
        <end position="32"/>
    </location>
</feature>
<dbReference type="RefSeq" id="WP_378271631.1">
    <property type="nucleotide sequence ID" value="NZ_JBHUKR010000029.1"/>
</dbReference>
<evidence type="ECO:0000256" key="7">
    <source>
        <dbReference type="ARBA" id="ARBA00023157"/>
    </source>
</evidence>
<comment type="caution">
    <text evidence="9">The sequence shown here is derived from an EMBL/GenBank/DDBJ whole genome shotgun (WGS) entry which is preliminary data.</text>
</comment>
<keyword evidence="5 9" id="KW-0378">Hydrolase</keyword>
<organism evidence="9 10">
    <name type="scientific">Amycolatopsis pigmentata</name>
    <dbReference type="NCBI Taxonomy" id="450801"/>
    <lineage>
        <taxon>Bacteria</taxon>
        <taxon>Bacillati</taxon>
        <taxon>Actinomycetota</taxon>
        <taxon>Actinomycetes</taxon>
        <taxon>Pseudonocardiales</taxon>
        <taxon>Pseudonocardiaceae</taxon>
        <taxon>Amycolatopsis</taxon>
    </lineage>
</organism>
<evidence type="ECO:0000313" key="10">
    <source>
        <dbReference type="Proteomes" id="UP001597417"/>
    </source>
</evidence>
<dbReference type="SUPFAM" id="SSF53474">
    <property type="entry name" value="alpha/beta-Hydrolases"/>
    <property type="match status" value="1"/>
</dbReference>
<comment type="similarity">
    <text evidence="1">Belongs to the tannase family.</text>
</comment>
<evidence type="ECO:0000256" key="1">
    <source>
        <dbReference type="ARBA" id="ARBA00006249"/>
    </source>
</evidence>
<dbReference type="Proteomes" id="UP001597417">
    <property type="component" value="Unassembled WGS sequence"/>
</dbReference>
<keyword evidence="6" id="KW-0106">Calcium</keyword>
<evidence type="ECO:0000256" key="6">
    <source>
        <dbReference type="ARBA" id="ARBA00022837"/>
    </source>
</evidence>
<keyword evidence="2" id="KW-0719">Serine esterase</keyword>
<sequence>MRTLRFHEHGPALAVGLAAVLAVSMLSPPAGASATGGGVVVNGAAAACAALSGTRIPAHDIGLPTRGAVVDSAGLDAADPAKGTPEFCLVTGHVIGVDPAAPPVNFEVNLPTDWNLRTLHLGGGGLDGTVVTGLAAFGTAIAPGQVPAIDLGYVTFGSDGGSSVGTNPPGSFALNATALANYSGEAVKRTRDTAITIVRRYYGRSPNHQYFAGGSKGGQEALAAAERYGEDYDGIVAYFPADQQTMDLSWYHLQQVAYGAPGAYLDPAKQQLFEQALLGTCDGLDGVVDGVISDVSTCRKSFRFTKLRCPGGADTGDACLSDLQIATLEAGEAAYRVAFPLANGVRTVGGFPILAGGALSPYWLDSAGQGTSTLYNGLDQPVNNYFYRQLTTPPPALDLSFDYRRYQARIQSVSAEYDTTDPDLDRFAGHGGKLIMVQGDADMLVPPAATDAFYDKVAERYGAKTKQFTRYYKVPGYGHGSGVFNLAWDSVAALDSWVTKGDAPEHPVAYNGTTPGQTRPLCQYPGWPKYRGHGDAGVASGFRCVTS</sequence>
<keyword evidence="4 8" id="KW-0732">Signal</keyword>
<gene>
    <name evidence="9" type="ORF">ACFSXZ_39955</name>
</gene>
<dbReference type="EMBL" id="JBHUKR010000029">
    <property type="protein sequence ID" value="MFD2422517.1"/>
    <property type="molecule type" value="Genomic_DNA"/>
</dbReference>
<dbReference type="Gene3D" id="3.40.50.1820">
    <property type="entry name" value="alpha/beta hydrolase"/>
    <property type="match status" value="1"/>
</dbReference>
<name>A0ABW5G6J6_9PSEU</name>